<name>A0A4U1C7W6_9SPHI</name>
<dbReference type="EMBL" id="SWBO01000002">
    <property type="protein sequence ID" value="TKC02422.1"/>
    <property type="molecule type" value="Genomic_DNA"/>
</dbReference>
<evidence type="ECO:0000313" key="1">
    <source>
        <dbReference type="EMBL" id="TKC02422.1"/>
    </source>
</evidence>
<gene>
    <name evidence="1" type="ORF">FA045_03860</name>
</gene>
<dbReference type="OrthoDB" id="9902912at2"/>
<dbReference type="RefSeq" id="WP_136874667.1">
    <property type="nucleotide sequence ID" value="NZ_SWBO01000002.1"/>
</dbReference>
<evidence type="ECO:0000313" key="2">
    <source>
        <dbReference type="Proteomes" id="UP000310477"/>
    </source>
</evidence>
<dbReference type="Proteomes" id="UP000310477">
    <property type="component" value="Unassembled WGS sequence"/>
</dbReference>
<comment type="caution">
    <text evidence="1">The sequence shown here is derived from an EMBL/GenBank/DDBJ whole genome shotgun (WGS) entry which is preliminary data.</text>
</comment>
<sequence>MKKCLTFNNHQTLQLQLKCMRLEMKQQENGMISDTKNYVKSIPKNIMLGNKNKTLNPKAVANPIGRILAKGINATLLNKQGFLTKIIAGFFIKKVSKKLENKLLKT</sequence>
<protein>
    <submittedName>
        <fullName evidence="1">Uncharacterized protein</fullName>
    </submittedName>
</protein>
<keyword evidence="2" id="KW-1185">Reference proteome</keyword>
<accession>A0A4U1C7W6</accession>
<organism evidence="1 2">
    <name type="scientific">Pedobacter cryotolerans</name>
    <dbReference type="NCBI Taxonomy" id="2571270"/>
    <lineage>
        <taxon>Bacteria</taxon>
        <taxon>Pseudomonadati</taxon>
        <taxon>Bacteroidota</taxon>
        <taxon>Sphingobacteriia</taxon>
        <taxon>Sphingobacteriales</taxon>
        <taxon>Sphingobacteriaceae</taxon>
        <taxon>Pedobacter</taxon>
    </lineage>
</organism>
<proteinExistence type="predicted"/>
<dbReference type="AlphaFoldDB" id="A0A4U1C7W6"/>
<reference evidence="1 2" key="1">
    <citation type="submission" date="2019-04" db="EMBL/GenBank/DDBJ databases">
        <title>Pedobacter sp. AR-2-6 sp. nov., isolated from Arctic soil.</title>
        <authorList>
            <person name="Dahal R.H."/>
            <person name="Kim D.-U."/>
        </authorList>
    </citation>
    <scope>NUCLEOTIDE SEQUENCE [LARGE SCALE GENOMIC DNA]</scope>
    <source>
        <strain evidence="1 2">AR-2-6</strain>
    </source>
</reference>